<name>T1E312_9DIPT</name>
<dbReference type="InterPro" id="IPR052632">
    <property type="entry name" value="MICOS_subunit_Mic19"/>
</dbReference>
<dbReference type="PANTHER" id="PTHR21588:SF18">
    <property type="entry name" value="MICOS COMPLEX SUBUNIT MIC19"/>
    <property type="match status" value="1"/>
</dbReference>
<protein>
    <submittedName>
        <fullName evidence="2">Putative head-elevated expression protein</fullName>
    </submittedName>
</protein>
<dbReference type="GO" id="GO:0007007">
    <property type="term" value="P:inner mitochondrial membrane organization"/>
    <property type="evidence" value="ECO:0007669"/>
    <property type="project" value="TreeGrafter"/>
</dbReference>
<organism evidence="2">
    <name type="scientific">Psorophora albipes</name>
    <dbReference type="NCBI Taxonomy" id="869069"/>
    <lineage>
        <taxon>Eukaryota</taxon>
        <taxon>Metazoa</taxon>
        <taxon>Ecdysozoa</taxon>
        <taxon>Arthropoda</taxon>
        <taxon>Hexapoda</taxon>
        <taxon>Insecta</taxon>
        <taxon>Pterygota</taxon>
        <taxon>Neoptera</taxon>
        <taxon>Endopterygota</taxon>
        <taxon>Diptera</taxon>
        <taxon>Nematocera</taxon>
        <taxon>Culicoidea</taxon>
        <taxon>Culicidae</taxon>
        <taxon>Culicinae</taxon>
        <taxon>Aedini</taxon>
        <taxon>Psorophora</taxon>
    </lineage>
</organism>
<dbReference type="AlphaFoldDB" id="T1E312"/>
<proteinExistence type="evidence at transcript level"/>
<reference evidence="2" key="1">
    <citation type="journal article" date="2013" name="BMC Genomics">
        <title>A deep insight into the sialotranscriptome of the mosquito, Psorophora albipes.</title>
        <authorList>
            <person name="Chagas A.C."/>
            <person name="Calvo E."/>
            <person name="Rios-Velasquez C.M."/>
            <person name="Pessoa F.A."/>
            <person name="Medeiros J.F."/>
            <person name="Ribeiro J.M."/>
        </authorList>
    </citation>
    <scope>NUCLEOTIDE SEQUENCE</scope>
</reference>
<dbReference type="EMBL" id="GALA01000795">
    <property type="protein sequence ID" value="JAA94057.1"/>
    <property type="molecule type" value="mRNA"/>
</dbReference>
<evidence type="ECO:0000313" key="2">
    <source>
        <dbReference type="EMBL" id="JAA94057.1"/>
    </source>
</evidence>
<dbReference type="PANTHER" id="PTHR21588">
    <property type="entry name" value="COILED-COIL-HELIX-COILED-COIL-HELIX DOMAIN CONTAINING 6"/>
    <property type="match status" value="1"/>
</dbReference>
<feature type="region of interest" description="Disordered" evidence="1">
    <location>
        <begin position="1"/>
        <end position="79"/>
    </location>
</feature>
<sequence>MGASSSTPRTVTIDNDSPAGVIDISDDVVKRLKTGLPPKEGARQQPQGGGAPRPSGEGSVPSSYPNPLPPPPAGYYGEPSLTSMQVRREKEQELRANDVYWTKRLQTLEANLQKTNQILEKEYNDAIVDVKKRFDSTAVAHQLPPCQDLKAKVIECYKKNQHETLNCSADVRAFTDCVNLHRIQLLQEKAAVPKPAEGKK</sequence>
<accession>T1E312</accession>
<feature type="compositionally biased region" description="Polar residues" evidence="1">
    <location>
        <begin position="1"/>
        <end position="15"/>
    </location>
</feature>
<feature type="compositionally biased region" description="Pro residues" evidence="1">
    <location>
        <begin position="64"/>
        <end position="73"/>
    </location>
</feature>
<dbReference type="GO" id="GO:0061617">
    <property type="term" value="C:MICOS complex"/>
    <property type="evidence" value="ECO:0007669"/>
    <property type="project" value="TreeGrafter"/>
</dbReference>
<evidence type="ECO:0000256" key="1">
    <source>
        <dbReference type="SAM" id="MobiDB-lite"/>
    </source>
</evidence>